<dbReference type="EMBL" id="KN818229">
    <property type="protein sequence ID" value="KIL68046.1"/>
    <property type="molecule type" value="Genomic_DNA"/>
</dbReference>
<feature type="region of interest" description="Disordered" evidence="1">
    <location>
        <begin position="312"/>
        <end position="342"/>
    </location>
</feature>
<keyword evidence="3" id="KW-1185">Reference proteome</keyword>
<dbReference type="OrthoDB" id="514070at2759"/>
<evidence type="ECO:0000313" key="3">
    <source>
        <dbReference type="Proteomes" id="UP000054549"/>
    </source>
</evidence>
<dbReference type="Proteomes" id="UP000054549">
    <property type="component" value="Unassembled WGS sequence"/>
</dbReference>
<dbReference type="AlphaFoldDB" id="A0A0C2XF59"/>
<feature type="region of interest" description="Disordered" evidence="1">
    <location>
        <begin position="74"/>
        <end position="141"/>
    </location>
</feature>
<evidence type="ECO:0000256" key="1">
    <source>
        <dbReference type="SAM" id="MobiDB-lite"/>
    </source>
</evidence>
<dbReference type="InParanoid" id="A0A0C2XF59"/>
<organism evidence="2 3">
    <name type="scientific">Amanita muscaria (strain Koide BX008)</name>
    <dbReference type="NCBI Taxonomy" id="946122"/>
    <lineage>
        <taxon>Eukaryota</taxon>
        <taxon>Fungi</taxon>
        <taxon>Dikarya</taxon>
        <taxon>Basidiomycota</taxon>
        <taxon>Agaricomycotina</taxon>
        <taxon>Agaricomycetes</taxon>
        <taxon>Agaricomycetidae</taxon>
        <taxon>Agaricales</taxon>
        <taxon>Pluteineae</taxon>
        <taxon>Amanitaceae</taxon>
        <taxon>Amanita</taxon>
    </lineage>
</organism>
<proteinExistence type="predicted"/>
<feature type="compositionally biased region" description="Polar residues" evidence="1">
    <location>
        <begin position="312"/>
        <end position="323"/>
    </location>
</feature>
<reference evidence="2 3" key="1">
    <citation type="submission" date="2014-04" db="EMBL/GenBank/DDBJ databases">
        <title>Evolutionary Origins and Diversification of the Mycorrhizal Mutualists.</title>
        <authorList>
            <consortium name="DOE Joint Genome Institute"/>
            <consortium name="Mycorrhizal Genomics Consortium"/>
            <person name="Kohler A."/>
            <person name="Kuo A."/>
            <person name="Nagy L.G."/>
            <person name="Floudas D."/>
            <person name="Copeland A."/>
            <person name="Barry K.W."/>
            <person name="Cichocki N."/>
            <person name="Veneault-Fourrey C."/>
            <person name="LaButti K."/>
            <person name="Lindquist E.A."/>
            <person name="Lipzen A."/>
            <person name="Lundell T."/>
            <person name="Morin E."/>
            <person name="Murat C."/>
            <person name="Riley R."/>
            <person name="Ohm R."/>
            <person name="Sun H."/>
            <person name="Tunlid A."/>
            <person name="Henrissat B."/>
            <person name="Grigoriev I.V."/>
            <person name="Hibbett D.S."/>
            <person name="Martin F."/>
        </authorList>
    </citation>
    <scope>NUCLEOTIDE SEQUENCE [LARGE SCALE GENOMIC DNA]</scope>
    <source>
        <strain evidence="2 3">Koide BX008</strain>
    </source>
</reference>
<name>A0A0C2XF59_AMAMK</name>
<feature type="compositionally biased region" description="Basic and acidic residues" evidence="1">
    <location>
        <begin position="330"/>
        <end position="342"/>
    </location>
</feature>
<accession>A0A0C2XF59</accession>
<protein>
    <submittedName>
        <fullName evidence="2">Uncharacterized protein</fullName>
    </submittedName>
</protein>
<feature type="compositionally biased region" description="Polar residues" evidence="1">
    <location>
        <begin position="86"/>
        <end position="95"/>
    </location>
</feature>
<dbReference type="HOGENOM" id="CLU_046576_1_0_1"/>
<sequence>MDDVKLPLPKFLQLLTGNNVPVKTAMLVAGKIYKDYNTPAQLRELNDLKLVTAGISEKNVRQLVMTAFRKAGYAPSHTSQKRKNGSENQITTAGPSNIYAPAAQESSPTKRRRKRQDVNELMPEPSDEGAEYPSLSFGETSDEQTLRMKSVIINRAPVMMAWATVVAERLGFKPEEALTGVYTEMNAISKGVSLGIYEQGKEKGLDAEKDGSQPFVDLMGRSPLFKTQANQWRAMANGVPAPPSQAYSYITRSFRQTTSHIMGSLTMLAVSFSADELNKKAWNLYVQFRPQAEGWGKRAEMKCSTILDLRKTSTPTPVQQSIGNAEEMEAEQKSESIKHASN</sequence>
<gene>
    <name evidence="2" type="ORF">M378DRAFT_72346</name>
</gene>
<evidence type="ECO:0000313" key="2">
    <source>
        <dbReference type="EMBL" id="KIL68046.1"/>
    </source>
</evidence>